<protein>
    <recommendedName>
        <fullName evidence="2">YMGG-like Gly-zipper domain-containing protein</fullName>
    </recommendedName>
</protein>
<evidence type="ECO:0000313" key="4">
    <source>
        <dbReference type="Proteomes" id="UP000249065"/>
    </source>
</evidence>
<comment type="caution">
    <text evidence="3">The sequence shown here is derived from an EMBL/GenBank/DDBJ whole genome shotgun (WGS) entry which is preliminary data.</text>
</comment>
<dbReference type="AlphaFoldDB" id="A0A327M914"/>
<dbReference type="Proteomes" id="UP000249065">
    <property type="component" value="Unassembled WGS sequence"/>
</dbReference>
<dbReference type="InterPro" id="IPR027367">
    <property type="entry name" value="Gly-zipper_YMGG"/>
</dbReference>
<feature type="domain" description="YMGG-like Gly-zipper" evidence="2">
    <location>
        <begin position="28"/>
        <end position="67"/>
    </location>
</feature>
<gene>
    <name evidence="3" type="ORF">DOO78_09280</name>
</gene>
<dbReference type="Pfam" id="PF13441">
    <property type="entry name" value="Gly-zipper_YMGG"/>
    <property type="match status" value="1"/>
</dbReference>
<keyword evidence="4" id="KW-1185">Reference proteome</keyword>
<evidence type="ECO:0000256" key="1">
    <source>
        <dbReference type="SAM" id="SignalP"/>
    </source>
</evidence>
<name>A0A327M914_9PROT</name>
<dbReference type="PROSITE" id="PS51257">
    <property type="entry name" value="PROKAR_LIPOPROTEIN"/>
    <property type="match status" value="1"/>
</dbReference>
<accession>A0A327M914</accession>
<sequence length="93" mass="8889">MTLRLAPAGLLAATLSLAACADLDPTTQRTMTGAAGGAAGGALIGAMAGNAGLGAAIGAAAGGTGGFVWDRHVQSRDRAFEQGVAAGRASPPR</sequence>
<dbReference type="EMBL" id="QLIX01000005">
    <property type="protein sequence ID" value="RAI59219.1"/>
    <property type="molecule type" value="Genomic_DNA"/>
</dbReference>
<keyword evidence="1" id="KW-0732">Signal</keyword>
<organism evidence="3 4">
    <name type="scientific">Roseicella frigidaeris</name>
    <dbReference type="NCBI Taxonomy" id="2230885"/>
    <lineage>
        <taxon>Bacteria</taxon>
        <taxon>Pseudomonadati</taxon>
        <taxon>Pseudomonadota</taxon>
        <taxon>Alphaproteobacteria</taxon>
        <taxon>Acetobacterales</taxon>
        <taxon>Roseomonadaceae</taxon>
        <taxon>Roseicella</taxon>
    </lineage>
</organism>
<dbReference type="RefSeq" id="WP_111469477.1">
    <property type="nucleotide sequence ID" value="NZ_QLIX01000005.1"/>
</dbReference>
<feature type="chain" id="PRO_5016433580" description="YMGG-like Gly-zipper domain-containing protein" evidence="1">
    <location>
        <begin position="22"/>
        <end position="93"/>
    </location>
</feature>
<evidence type="ECO:0000259" key="2">
    <source>
        <dbReference type="Pfam" id="PF13441"/>
    </source>
</evidence>
<evidence type="ECO:0000313" key="3">
    <source>
        <dbReference type="EMBL" id="RAI59219.1"/>
    </source>
</evidence>
<feature type="signal peptide" evidence="1">
    <location>
        <begin position="1"/>
        <end position="21"/>
    </location>
</feature>
<reference evidence="4" key="1">
    <citation type="submission" date="2018-06" db="EMBL/GenBank/DDBJ databases">
        <authorList>
            <person name="Khan S.A."/>
        </authorList>
    </citation>
    <scope>NUCLEOTIDE SEQUENCE [LARGE SCALE GENOMIC DNA]</scope>
    <source>
        <strain evidence="4">DB-1506</strain>
    </source>
</reference>
<proteinExistence type="predicted"/>